<reference evidence="1 2" key="1">
    <citation type="submission" date="2020-02" db="EMBL/GenBank/DDBJ databases">
        <authorList>
            <person name="Ferguson B K."/>
        </authorList>
    </citation>
    <scope>NUCLEOTIDE SEQUENCE [LARGE SCALE GENOMIC DNA]</scope>
</reference>
<protein>
    <submittedName>
        <fullName evidence="1">Uncharacterized protein</fullName>
    </submittedName>
</protein>
<proteinExistence type="predicted"/>
<dbReference type="Proteomes" id="UP000479190">
    <property type="component" value="Unassembled WGS sequence"/>
</dbReference>
<dbReference type="EMBL" id="CADCXV010000906">
    <property type="protein sequence ID" value="CAB0038413.1"/>
    <property type="molecule type" value="Genomic_DNA"/>
</dbReference>
<keyword evidence="2" id="KW-1185">Reference proteome</keyword>
<accession>A0A6H5IMC4</accession>
<evidence type="ECO:0000313" key="2">
    <source>
        <dbReference type="Proteomes" id="UP000479190"/>
    </source>
</evidence>
<dbReference type="AlphaFoldDB" id="A0A6H5IMC4"/>
<gene>
    <name evidence="1" type="ORF">TBRA_LOCUS10196</name>
</gene>
<organism evidence="1 2">
    <name type="scientific">Trichogramma brassicae</name>
    <dbReference type="NCBI Taxonomy" id="86971"/>
    <lineage>
        <taxon>Eukaryota</taxon>
        <taxon>Metazoa</taxon>
        <taxon>Ecdysozoa</taxon>
        <taxon>Arthropoda</taxon>
        <taxon>Hexapoda</taxon>
        <taxon>Insecta</taxon>
        <taxon>Pterygota</taxon>
        <taxon>Neoptera</taxon>
        <taxon>Endopterygota</taxon>
        <taxon>Hymenoptera</taxon>
        <taxon>Apocrita</taxon>
        <taxon>Proctotrupomorpha</taxon>
        <taxon>Chalcidoidea</taxon>
        <taxon>Trichogrammatidae</taxon>
        <taxon>Trichogramma</taxon>
    </lineage>
</organism>
<name>A0A6H5IMC4_9HYME</name>
<evidence type="ECO:0000313" key="1">
    <source>
        <dbReference type="EMBL" id="CAB0038413.1"/>
    </source>
</evidence>
<sequence>MCSSNKQRQPQRIRITTLLAASSGEQSNVSRTYTLHLQHPDYCVVVLYTYTSTRSRTGSVAEPEIVISTSSSGSCWYIDDPPAGRRRRRRLLACAAYRCAIRNNIASSPYDSSETPPARILYIYKSAQRTPRDIQVIVTINRCNPRLYVNVRMNVRKKLFKKAEKMREREAKSRQRAHDSVKPTAEWDLVIFFSYHTTELDGRKVLLNRTEQQQQQQQQQQLRLYKKYK</sequence>